<proteinExistence type="predicted"/>
<evidence type="ECO:0000313" key="2">
    <source>
        <dbReference type="Proteomes" id="UP001499990"/>
    </source>
</evidence>
<evidence type="ECO:0000313" key="1">
    <source>
        <dbReference type="EMBL" id="GAA3378778.1"/>
    </source>
</evidence>
<organism evidence="1 2">
    <name type="scientific">Streptomyces sannanensis</name>
    <dbReference type="NCBI Taxonomy" id="285536"/>
    <lineage>
        <taxon>Bacteria</taxon>
        <taxon>Bacillati</taxon>
        <taxon>Actinomycetota</taxon>
        <taxon>Actinomycetes</taxon>
        <taxon>Kitasatosporales</taxon>
        <taxon>Streptomycetaceae</taxon>
        <taxon>Streptomyces</taxon>
    </lineage>
</organism>
<accession>A0ABP6SJX2</accession>
<dbReference type="RefSeq" id="WP_345043385.1">
    <property type="nucleotide sequence ID" value="NZ_BAAAYL010000001.1"/>
</dbReference>
<dbReference type="EMBL" id="BAAAYL010000001">
    <property type="protein sequence ID" value="GAA3378778.1"/>
    <property type="molecule type" value="Genomic_DNA"/>
</dbReference>
<comment type="caution">
    <text evidence="1">The sequence shown here is derived from an EMBL/GenBank/DDBJ whole genome shotgun (WGS) entry which is preliminary data.</text>
</comment>
<keyword evidence="2" id="KW-1185">Reference proteome</keyword>
<dbReference type="Pfam" id="PF13424">
    <property type="entry name" value="TPR_12"/>
    <property type="match status" value="1"/>
</dbReference>
<dbReference type="Gene3D" id="1.25.40.10">
    <property type="entry name" value="Tetratricopeptide repeat domain"/>
    <property type="match status" value="1"/>
</dbReference>
<protein>
    <recommendedName>
        <fullName evidence="3">Tetratricopeptide repeat protein</fullName>
    </recommendedName>
</protein>
<sequence>MLQHLITQDEGLRMVPADRDKLASAVEGLREDLRTLPEGADADRTRVLTRWIGIGLVVLGDYDDGRAFLRQALDLAVAADNSRSVIATKLNLGDAHRYAGELETADALYRGALDAAREHPELVDFALQHFGKHLMEKGELAAARTHLQESMRLRLAKGDAELIESTGAALRRVELLIGRTGAGDEEAARRSQQWNSWLQARTTARTPDRWAEDFPAIRDAVRDITEHQRVRPVHLRDQPFPAGLIAAMADEAEKAVATDGYLHNGKWNAAVGDAANRFAGQVDLAAVVERATVLEVEQPHTAVYIAYAEEGQFLDFHVDKFGFGEASLILCLKHDRSTTAPTVSTTVFIDANGYLECDLASGGCVVFDGALTPHGRTPLGAGESIILISFGFRARDQAPRMVTHLPPVPRCGYQVSGQIKQAPEPPVYDATILRPKS</sequence>
<dbReference type="Proteomes" id="UP001499990">
    <property type="component" value="Unassembled WGS sequence"/>
</dbReference>
<dbReference type="InterPro" id="IPR011990">
    <property type="entry name" value="TPR-like_helical_dom_sf"/>
</dbReference>
<reference evidence="2" key="1">
    <citation type="journal article" date="2019" name="Int. J. Syst. Evol. Microbiol.">
        <title>The Global Catalogue of Microorganisms (GCM) 10K type strain sequencing project: providing services to taxonomists for standard genome sequencing and annotation.</title>
        <authorList>
            <consortium name="The Broad Institute Genomics Platform"/>
            <consortium name="The Broad Institute Genome Sequencing Center for Infectious Disease"/>
            <person name="Wu L."/>
            <person name="Ma J."/>
        </authorList>
    </citation>
    <scope>NUCLEOTIDE SEQUENCE [LARGE SCALE GENOMIC DNA]</scope>
    <source>
        <strain evidence="2">JCM 9651</strain>
    </source>
</reference>
<evidence type="ECO:0008006" key="3">
    <source>
        <dbReference type="Google" id="ProtNLM"/>
    </source>
</evidence>
<dbReference type="SUPFAM" id="SSF48452">
    <property type="entry name" value="TPR-like"/>
    <property type="match status" value="1"/>
</dbReference>
<gene>
    <name evidence="1" type="ORF">GCM10020367_59670</name>
</gene>
<name>A0ABP6SJX2_9ACTN</name>